<dbReference type="OrthoDB" id="9778912at2"/>
<dbReference type="Proteomes" id="UP000435357">
    <property type="component" value="Unassembled WGS sequence"/>
</dbReference>
<organism evidence="6 7">
    <name type="scientific">Salibacter halophilus</name>
    <dbReference type="NCBI Taxonomy" id="1803916"/>
    <lineage>
        <taxon>Bacteria</taxon>
        <taxon>Pseudomonadati</taxon>
        <taxon>Bacteroidota</taxon>
        <taxon>Flavobacteriia</taxon>
        <taxon>Flavobacteriales</taxon>
        <taxon>Salibacteraceae</taxon>
        <taxon>Salibacter</taxon>
    </lineage>
</organism>
<protein>
    <submittedName>
        <fullName evidence="6">Nitronate monooxygenase</fullName>
    </submittedName>
</protein>
<dbReference type="PANTHER" id="PTHR42747:SF4">
    <property type="entry name" value="BLR1330 PROTEIN"/>
    <property type="match status" value="1"/>
</dbReference>
<dbReference type="PANTHER" id="PTHR42747">
    <property type="entry name" value="NITRONATE MONOOXYGENASE-RELATED"/>
    <property type="match status" value="1"/>
</dbReference>
<sequence>MVVETAFSKELKLRFPLIVAPMFLVSNAEMIKAAIDNKVMGVFPTLNFRKDGELEKVLTEIKEYDQQNGGLGHYGVNLIVQQSNPLYSKHLKICIEQKVPFYITSLGNPTDVIEAAHEYGGKVFCDVTNLKHAQKVSDAGADGFIAVAQGAGGHAGPNPMNILIPALKKRFPNIPVIAAGGIAHGNAIASSLTLGAEGVSMGTRFIASKEATVNDAYKQAIVEAGMDDIVMTTKLSGTPSSVINTDEAKKIGLKQNFLERWLSKNKKTKKYFKMWVQYLGMKKLEKSVAANNYKRIWSAGKSVHMIEDISPMSEIIKRLEDETIASIQETNSLLKEQ</sequence>
<evidence type="ECO:0000256" key="2">
    <source>
        <dbReference type="ARBA" id="ARBA00022630"/>
    </source>
</evidence>
<evidence type="ECO:0000256" key="4">
    <source>
        <dbReference type="ARBA" id="ARBA00023002"/>
    </source>
</evidence>
<keyword evidence="3" id="KW-0288">FMN</keyword>
<keyword evidence="2" id="KW-0285">Flavoprotein</keyword>
<dbReference type="RefSeq" id="WP_151169830.1">
    <property type="nucleotide sequence ID" value="NZ_WACR01000012.1"/>
</dbReference>
<evidence type="ECO:0000313" key="6">
    <source>
        <dbReference type="EMBL" id="KAB1062127.1"/>
    </source>
</evidence>
<dbReference type="Pfam" id="PF03060">
    <property type="entry name" value="NMO"/>
    <property type="match status" value="1"/>
</dbReference>
<dbReference type="GO" id="GO:0018580">
    <property type="term" value="F:nitronate monooxygenase activity"/>
    <property type="evidence" value="ECO:0007669"/>
    <property type="project" value="InterPro"/>
</dbReference>
<comment type="similarity">
    <text evidence="1">Belongs to the nitronate monooxygenase family. NMO class I subfamily.</text>
</comment>
<keyword evidence="4" id="KW-0560">Oxidoreductase</keyword>
<evidence type="ECO:0000256" key="5">
    <source>
        <dbReference type="ARBA" id="ARBA00023033"/>
    </source>
</evidence>
<evidence type="ECO:0000313" key="7">
    <source>
        <dbReference type="Proteomes" id="UP000435357"/>
    </source>
</evidence>
<accession>A0A6N6M4I7</accession>
<dbReference type="AlphaFoldDB" id="A0A6N6M4I7"/>
<dbReference type="Gene3D" id="3.20.20.70">
    <property type="entry name" value="Aldolase class I"/>
    <property type="match status" value="1"/>
</dbReference>
<dbReference type="CDD" id="cd04730">
    <property type="entry name" value="NPD_like"/>
    <property type="match status" value="1"/>
</dbReference>
<dbReference type="SUPFAM" id="SSF51412">
    <property type="entry name" value="Inosine monophosphate dehydrogenase (IMPDH)"/>
    <property type="match status" value="1"/>
</dbReference>
<gene>
    <name evidence="6" type="ORF">F3059_12625</name>
</gene>
<evidence type="ECO:0000256" key="3">
    <source>
        <dbReference type="ARBA" id="ARBA00022643"/>
    </source>
</evidence>
<evidence type="ECO:0000256" key="1">
    <source>
        <dbReference type="ARBA" id="ARBA00009881"/>
    </source>
</evidence>
<reference evidence="6 7" key="1">
    <citation type="submission" date="2019-09" db="EMBL/GenBank/DDBJ databases">
        <title>Genomes of Cryomorphaceae.</title>
        <authorList>
            <person name="Bowman J.P."/>
        </authorList>
    </citation>
    <scope>NUCLEOTIDE SEQUENCE [LARGE SCALE GENOMIC DNA]</scope>
    <source>
        <strain evidence="6 7">KCTC 52047</strain>
    </source>
</reference>
<dbReference type="InterPro" id="IPR013785">
    <property type="entry name" value="Aldolase_TIM"/>
</dbReference>
<keyword evidence="7" id="KW-1185">Reference proteome</keyword>
<dbReference type="InterPro" id="IPR004136">
    <property type="entry name" value="NMO"/>
</dbReference>
<keyword evidence="5 6" id="KW-0503">Monooxygenase</keyword>
<comment type="caution">
    <text evidence="6">The sequence shown here is derived from an EMBL/GenBank/DDBJ whole genome shotgun (WGS) entry which is preliminary data.</text>
</comment>
<proteinExistence type="inferred from homology"/>
<dbReference type="EMBL" id="WACR01000012">
    <property type="protein sequence ID" value="KAB1062127.1"/>
    <property type="molecule type" value="Genomic_DNA"/>
</dbReference>
<name>A0A6N6M4I7_9FLAO</name>